<dbReference type="OrthoDB" id="6778980at2759"/>
<feature type="region of interest" description="Disordered" evidence="1">
    <location>
        <begin position="1"/>
        <end position="24"/>
    </location>
</feature>
<protein>
    <submittedName>
        <fullName evidence="2">Uncharacterized protein</fullName>
    </submittedName>
</protein>
<dbReference type="PANTHER" id="PTHR45823">
    <property type="entry name" value="T-SNARE COILED-COIL HOMOLOGY DOMAIN-CONTAINING PROTEIN"/>
    <property type="match status" value="1"/>
</dbReference>
<evidence type="ECO:0000256" key="1">
    <source>
        <dbReference type="SAM" id="MobiDB-lite"/>
    </source>
</evidence>
<sequence>MPTETRARAAMKEPLERNDENLEIRDDGQNVSSADQLGHQDILLQEELLEASRGQEASRGDSYFQREILKTVNEQRVLMMDYKETHDRQLFELTGELKRLSLNFSRLCDKNNELEQNFDLHAKIGQLETTNKLNQERLVAVHAGILASSQEIIKTELRGEFSTAFEEFPTEILHEKKSTRERLERSEIKRKISTSDGKSQATIAFRSPEHDCTVVNTAKAPSPSRIATSVPVQHLYSTAVPSTVQQSATSRLFMPVTTPIAQTTEITIIPQPQLGATRPIQKPATFDGRIPWDSYRTQFKIVAGINRWSEGEKAAFLALTVLSNLSPEHRNHYPPLVAALESRYGSRRQAELHRMKLRM</sequence>
<evidence type="ECO:0000313" key="2">
    <source>
        <dbReference type="EMBL" id="CAB3986795.1"/>
    </source>
</evidence>
<dbReference type="EMBL" id="CACRXK020001073">
    <property type="protein sequence ID" value="CAB3986795.1"/>
    <property type="molecule type" value="Genomic_DNA"/>
</dbReference>
<dbReference type="AlphaFoldDB" id="A0A7D9DJK3"/>
<accession>A0A7D9DJK3</accession>
<reference evidence="2" key="1">
    <citation type="submission" date="2020-04" db="EMBL/GenBank/DDBJ databases">
        <authorList>
            <person name="Alioto T."/>
            <person name="Alioto T."/>
            <person name="Gomez Garrido J."/>
        </authorList>
    </citation>
    <scope>NUCLEOTIDE SEQUENCE</scope>
    <source>
        <strain evidence="2">A484AB</strain>
    </source>
</reference>
<name>A0A7D9DJK3_PARCT</name>
<dbReference type="Proteomes" id="UP001152795">
    <property type="component" value="Unassembled WGS sequence"/>
</dbReference>
<evidence type="ECO:0000313" key="3">
    <source>
        <dbReference type="Proteomes" id="UP001152795"/>
    </source>
</evidence>
<comment type="caution">
    <text evidence="2">The sequence shown here is derived from an EMBL/GenBank/DDBJ whole genome shotgun (WGS) entry which is preliminary data.</text>
</comment>
<keyword evidence="3" id="KW-1185">Reference proteome</keyword>
<gene>
    <name evidence="2" type="ORF">PACLA_8A038291</name>
</gene>
<proteinExistence type="predicted"/>
<organism evidence="2 3">
    <name type="scientific">Paramuricea clavata</name>
    <name type="common">Red gorgonian</name>
    <name type="synonym">Violescent sea-whip</name>
    <dbReference type="NCBI Taxonomy" id="317549"/>
    <lineage>
        <taxon>Eukaryota</taxon>
        <taxon>Metazoa</taxon>
        <taxon>Cnidaria</taxon>
        <taxon>Anthozoa</taxon>
        <taxon>Octocorallia</taxon>
        <taxon>Malacalcyonacea</taxon>
        <taxon>Plexauridae</taxon>
        <taxon>Paramuricea</taxon>
    </lineage>
</organism>
<dbReference type="PANTHER" id="PTHR45823:SF1">
    <property type="entry name" value="T-SNARE COILED-COIL HOMOLOGY DOMAIN-CONTAINING PROTEIN"/>
    <property type="match status" value="1"/>
</dbReference>